<keyword evidence="2" id="KW-1185">Reference proteome</keyword>
<sequence>MPITLTKLKGKPTGPNSSFLVNDIGFVVRTYAPLNVKQWRNVEKKDVDKMIERINEAKTREQLSAIDYFEVVHKNTKSGWDEGAKLKWVS</sequence>
<dbReference type="AlphaFoldDB" id="A0A540K5Q1"/>
<dbReference type="Proteomes" id="UP000315295">
    <property type="component" value="Unassembled WGS sequence"/>
</dbReference>
<proteinExistence type="predicted"/>
<dbReference type="EMBL" id="VIEB01003278">
    <property type="protein sequence ID" value="TQD69537.1"/>
    <property type="molecule type" value="Genomic_DNA"/>
</dbReference>
<name>A0A540K5Q1_MALBA</name>
<organism evidence="1 2">
    <name type="scientific">Malus baccata</name>
    <name type="common">Siberian crab apple</name>
    <name type="synonym">Pyrus baccata</name>
    <dbReference type="NCBI Taxonomy" id="106549"/>
    <lineage>
        <taxon>Eukaryota</taxon>
        <taxon>Viridiplantae</taxon>
        <taxon>Streptophyta</taxon>
        <taxon>Embryophyta</taxon>
        <taxon>Tracheophyta</taxon>
        <taxon>Spermatophyta</taxon>
        <taxon>Magnoliopsida</taxon>
        <taxon>eudicotyledons</taxon>
        <taxon>Gunneridae</taxon>
        <taxon>Pentapetalae</taxon>
        <taxon>rosids</taxon>
        <taxon>fabids</taxon>
        <taxon>Rosales</taxon>
        <taxon>Rosaceae</taxon>
        <taxon>Amygdaloideae</taxon>
        <taxon>Maleae</taxon>
        <taxon>Malus</taxon>
    </lineage>
</organism>
<evidence type="ECO:0000313" key="1">
    <source>
        <dbReference type="EMBL" id="TQD69537.1"/>
    </source>
</evidence>
<evidence type="ECO:0000313" key="2">
    <source>
        <dbReference type="Proteomes" id="UP000315295"/>
    </source>
</evidence>
<gene>
    <name evidence="1" type="ORF">C1H46_044930</name>
</gene>
<comment type="caution">
    <text evidence="1">The sequence shown here is derived from an EMBL/GenBank/DDBJ whole genome shotgun (WGS) entry which is preliminary data.</text>
</comment>
<reference evidence="1 2" key="1">
    <citation type="journal article" date="2019" name="G3 (Bethesda)">
        <title>Sequencing of a Wild Apple (Malus baccata) Genome Unravels the Differences Between Cultivated and Wild Apple Species Regarding Disease Resistance and Cold Tolerance.</title>
        <authorList>
            <person name="Chen X."/>
        </authorList>
    </citation>
    <scope>NUCLEOTIDE SEQUENCE [LARGE SCALE GENOMIC DNA]</scope>
    <source>
        <strain evidence="2">cv. Shandingzi</strain>
        <tissue evidence="1">Leaves</tissue>
    </source>
</reference>
<accession>A0A540K5Q1</accession>
<protein>
    <submittedName>
        <fullName evidence="1">Uncharacterized protein</fullName>
    </submittedName>
</protein>